<protein>
    <recommendedName>
        <fullName evidence="1">Reverse transcriptase zinc-binding domain-containing protein</fullName>
    </recommendedName>
</protein>
<dbReference type="Pfam" id="PF13966">
    <property type="entry name" value="zf-RVT"/>
    <property type="match status" value="1"/>
</dbReference>
<proteinExistence type="predicted"/>
<evidence type="ECO:0000313" key="2">
    <source>
        <dbReference type="EMBL" id="KAL0445625.1"/>
    </source>
</evidence>
<dbReference type="EMBL" id="JACGWN010000006">
    <property type="protein sequence ID" value="KAL0445625.1"/>
    <property type="molecule type" value="Genomic_DNA"/>
</dbReference>
<reference evidence="2" key="2">
    <citation type="journal article" date="2024" name="Plant">
        <title>Genomic evolution and insights into agronomic trait innovations of Sesamum species.</title>
        <authorList>
            <person name="Miao H."/>
            <person name="Wang L."/>
            <person name="Qu L."/>
            <person name="Liu H."/>
            <person name="Sun Y."/>
            <person name="Le M."/>
            <person name="Wang Q."/>
            <person name="Wei S."/>
            <person name="Zheng Y."/>
            <person name="Lin W."/>
            <person name="Duan Y."/>
            <person name="Cao H."/>
            <person name="Xiong S."/>
            <person name="Wang X."/>
            <person name="Wei L."/>
            <person name="Li C."/>
            <person name="Ma Q."/>
            <person name="Ju M."/>
            <person name="Zhao R."/>
            <person name="Li G."/>
            <person name="Mu C."/>
            <person name="Tian Q."/>
            <person name="Mei H."/>
            <person name="Zhang T."/>
            <person name="Gao T."/>
            <person name="Zhang H."/>
        </authorList>
    </citation>
    <scope>NUCLEOTIDE SEQUENCE</scope>
    <source>
        <strain evidence="2">KEN1</strain>
    </source>
</reference>
<gene>
    <name evidence="2" type="ORF">Slati_1690400</name>
</gene>
<sequence length="135" mass="15745">MEHREITDTLPQMGHTDSIRWINSTGFTSVEAYGLFQPPGPKVNWYSLLLGPYRIARNYFVLWLALLDRLTSLDRSWWQGSDRTCILCTHGELETHDHLFFGCDFLETVPTDFEVRGQFYITFHYMETECGLGKS</sequence>
<organism evidence="2">
    <name type="scientific">Sesamum latifolium</name>
    <dbReference type="NCBI Taxonomy" id="2727402"/>
    <lineage>
        <taxon>Eukaryota</taxon>
        <taxon>Viridiplantae</taxon>
        <taxon>Streptophyta</taxon>
        <taxon>Embryophyta</taxon>
        <taxon>Tracheophyta</taxon>
        <taxon>Spermatophyta</taxon>
        <taxon>Magnoliopsida</taxon>
        <taxon>eudicotyledons</taxon>
        <taxon>Gunneridae</taxon>
        <taxon>Pentapetalae</taxon>
        <taxon>asterids</taxon>
        <taxon>lamiids</taxon>
        <taxon>Lamiales</taxon>
        <taxon>Pedaliaceae</taxon>
        <taxon>Sesamum</taxon>
    </lineage>
</organism>
<dbReference type="AlphaFoldDB" id="A0AAW2WVY4"/>
<reference evidence="2" key="1">
    <citation type="submission" date="2020-06" db="EMBL/GenBank/DDBJ databases">
        <authorList>
            <person name="Li T."/>
            <person name="Hu X."/>
            <person name="Zhang T."/>
            <person name="Song X."/>
            <person name="Zhang H."/>
            <person name="Dai N."/>
            <person name="Sheng W."/>
            <person name="Hou X."/>
            <person name="Wei L."/>
        </authorList>
    </citation>
    <scope>NUCLEOTIDE SEQUENCE</scope>
    <source>
        <strain evidence="2">KEN1</strain>
        <tissue evidence="2">Leaf</tissue>
    </source>
</reference>
<comment type="caution">
    <text evidence="2">The sequence shown here is derived from an EMBL/GenBank/DDBJ whole genome shotgun (WGS) entry which is preliminary data.</text>
</comment>
<accession>A0AAW2WVY4</accession>
<feature type="domain" description="Reverse transcriptase zinc-binding" evidence="1">
    <location>
        <begin position="27"/>
        <end position="107"/>
    </location>
</feature>
<dbReference type="InterPro" id="IPR026960">
    <property type="entry name" value="RVT-Znf"/>
</dbReference>
<evidence type="ECO:0000259" key="1">
    <source>
        <dbReference type="Pfam" id="PF13966"/>
    </source>
</evidence>
<name>A0AAW2WVY4_9LAMI</name>